<evidence type="ECO:0000313" key="1">
    <source>
        <dbReference type="EMBL" id="JAD49419.1"/>
    </source>
</evidence>
<sequence>MKARYQIVNRHTLLLNMNPVHISV</sequence>
<name>A0A0A9ACN6_ARUDO</name>
<reference evidence="1" key="2">
    <citation type="journal article" date="2015" name="Data Brief">
        <title>Shoot transcriptome of the giant reed, Arundo donax.</title>
        <authorList>
            <person name="Barrero R.A."/>
            <person name="Guerrero F.D."/>
            <person name="Moolhuijzen P."/>
            <person name="Goolsby J.A."/>
            <person name="Tidwell J."/>
            <person name="Bellgard S.E."/>
            <person name="Bellgard M.I."/>
        </authorList>
    </citation>
    <scope>NUCLEOTIDE SEQUENCE</scope>
    <source>
        <tissue evidence="1">Shoot tissue taken approximately 20 cm above the soil surface</tissue>
    </source>
</reference>
<reference evidence="1" key="1">
    <citation type="submission" date="2014-09" db="EMBL/GenBank/DDBJ databases">
        <authorList>
            <person name="Magalhaes I.L.F."/>
            <person name="Oliveira U."/>
            <person name="Santos F.R."/>
            <person name="Vidigal T.H.D.A."/>
            <person name="Brescovit A.D."/>
            <person name="Santos A.J."/>
        </authorList>
    </citation>
    <scope>NUCLEOTIDE SEQUENCE</scope>
    <source>
        <tissue evidence="1">Shoot tissue taken approximately 20 cm above the soil surface</tissue>
    </source>
</reference>
<organism evidence="1">
    <name type="scientific">Arundo donax</name>
    <name type="common">Giant reed</name>
    <name type="synonym">Donax arundinaceus</name>
    <dbReference type="NCBI Taxonomy" id="35708"/>
    <lineage>
        <taxon>Eukaryota</taxon>
        <taxon>Viridiplantae</taxon>
        <taxon>Streptophyta</taxon>
        <taxon>Embryophyta</taxon>
        <taxon>Tracheophyta</taxon>
        <taxon>Spermatophyta</taxon>
        <taxon>Magnoliopsida</taxon>
        <taxon>Liliopsida</taxon>
        <taxon>Poales</taxon>
        <taxon>Poaceae</taxon>
        <taxon>PACMAD clade</taxon>
        <taxon>Arundinoideae</taxon>
        <taxon>Arundineae</taxon>
        <taxon>Arundo</taxon>
    </lineage>
</organism>
<dbReference type="AlphaFoldDB" id="A0A0A9ACN6"/>
<proteinExistence type="predicted"/>
<accession>A0A0A9ACN6</accession>
<protein>
    <submittedName>
        <fullName evidence="1">Uncharacterized protein</fullName>
    </submittedName>
</protein>
<dbReference type="EMBL" id="GBRH01248476">
    <property type="protein sequence ID" value="JAD49419.1"/>
    <property type="molecule type" value="Transcribed_RNA"/>
</dbReference>